<dbReference type="RefSeq" id="WP_170067514.1">
    <property type="nucleotide sequence ID" value="NZ_PTJC01000005.1"/>
</dbReference>
<dbReference type="Gene3D" id="3.90.1150.200">
    <property type="match status" value="1"/>
</dbReference>
<dbReference type="InterPro" id="IPR014922">
    <property type="entry name" value="YdhG-like"/>
</dbReference>
<sequence>MASEKPTTVDEYLAAAPAAGRELLTEMRALLKSVAPDAREGLKWGQPAFESDRLLFSFAGFKQHLNFFPTQSALEPFRDELTGYKTGKGSVQFPYGEPLPVELIRKIAAYRKEDVEERGALWMK</sequence>
<evidence type="ECO:0000313" key="2">
    <source>
        <dbReference type="EMBL" id="PPK87250.1"/>
    </source>
</evidence>
<evidence type="ECO:0000313" key="3">
    <source>
        <dbReference type="Proteomes" id="UP000237662"/>
    </source>
</evidence>
<proteinExistence type="predicted"/>
<keyword evidence="3" id="KW-1185">Reference proteome</keyword>
<feature type="domain" description="YdhG-like" evidence="1">
    <location>
        <begin position="21"/>
        <end position="109"/>
    </location>
</feature>
<organism evidence="2 3">
    <name type="scientific">Neolewinella xylanilytica</name>
    <dbReference type="NCBI Taxonomy" id="1514080"/>
    <lineage>
        <taxon>Bacteria</taxon>
        <taxon>Pseudomonadati</taxon>
        <taxon>Bacteroidota</taxon>
        <taxon>Saprospiria</taxon>
        <taxon>Saprospirales</taxon>
        <taxon>Lewinellaceae</taxon>
        <taxon>Neolewinella</taxon>
    </lineage>
</organism>
<dbReference type="AlphaFoldDB" id="A0A2S6I6Z1"/>
<dbReference type="SUPFAM" id="SSF159888">
    <property type="entry name" value="YdhG-like"/>
    <property type="match status" value="1"/>
</dbReference>
<accession>A0A2S6I6Z1</accession>
<gene>
    <name evidence="2" type="ORF">CLV84_0187</name>
</gene>
<protein>
    <submittedName>
        <fullName evidence="2">Uncharacterized protein YdhG (YjbR/CyaY superfamily)</fullName>
    </submittedName>
</protein>
<evidence type="ECO:0000259" key="1">
    <source>
        <dbReference type="Pfam" id="PF08818"/>
    </source>
</evidence>
<reference evidence="2 3" key="1">
    <citation type="submission" date="2018-02" db="EMBL/GenBank/DDBJ databases">
        <title>Genomic Encyclopedia of Archaeal and Bacterial Type Strains, Phase II (KMG-II): from individual species to whole genera.</title>
        <authorList>
            <person name="Goeker M."/>
        </authorList>
    </citation>
    <scope>NUCLEOTIDE SEQUENCE [LARGE SCALE GENOMIC DNA]</scope>
    <source>
        <strain evidence="2 3">DSM 29526</strain>
    </source>
</reference>
<comment type="caution">
    <text evidence="2">The sequence shown here is derived from an EMBL/GenBank/DDBJ whole genome shotgun (WGS) entry which is preliminary data.</text>
</comment>
<dbReference type="Proteomes" id="UP000237662">
    <property type="component" value="Unassembled WGS sequence"/>
</dbReference>
<dbReference type="Pfam" id="PF08818">
    <property type="entry name" value="DUF1801"/>
    <property type="match status" value="1"/>
</dbReference>
<name>A0A2S6I6Z1_9BACT</name>
<dbReference type="EMBL" id="PTJC01000005">
    <property type="protein sequence ID" value="PPK87250.1"/>
    <property type="molecule type" value="Genomic_DNA"/>
</dbReference>